<reference evidence="1 2" key="1">
    <citation type="submission" date="2019-12" db="EMBL/GenBank/DDBJ databases">
        <authorList>
            <person name="Shi Y."/>
        </authorList>
    </citation>
    <scope>NUCLEOTIDE SEQUENCE [LARGE SCALE GENOMIC DNA]</scope>
    <source>
        <strain evidence="1 2">JCM 17929</strain>
    </source>
</reference>
<gene>
    <name evidence="1" type="ORF">GMA12_07510</name>
</gene>
<dbReference type="SUPFAM" id="SSF55961">
    <property type="entry name" value="Bet v1-like"/>
    <property type="match status" value="1"/>
</dbReference>
<keyword evidence="2" id="KW-1185">Reference proteome</keyword>
<sequence>MSVHGWRIPPMPPGPCGGVPGPGTGMEVGMALVPASFCVDAKAVIGVDPGVVERFLLDSGCFPLWHRGVAGVPTISTPVLQTGTSVEFFGRVGPLRFPYVTIVSAHEPGRKLALRTTRGIVDLLAVTTWTAADGGTEVRTTVDGRLTAARAGLATWAERIVRRNLGAELGDLKRLLETGQFEFTVPSQLTAHPPRCPLETPPDFF</sequence>
<proteinExistence type="predicted"/>
<organism evidence="1 2">
    <name type="scientific">Kocuria sediminis</name>
    <dbReference type="NCBI Taxonomy" id="1038857"/>
    <lineage>
        <taxon>Bacteria</taxon>
        <taxon>Bacillati</taxon>
        <taxon>Actinomycetota</taxon>
        <taxon>Actinomycetes</taxon>
        <taxon>Micrococcales</taxon>
        <taxon>Micrococcaceae</taxon>
        <taxon>Kocuria</taxon>
    </lineage>
</organism>
<name>A0A6N8GJA9_9MICC</name>
<dbReference type="EMBL" id="WOGU01000005">
    <property type="protein sequence ID" value="MUN62988.1"/>
    <property type="molecule type" value="Genomic_DNA"/>
</dbReference>
<accession>A0A6N8GJA9</accession>
<evidence type="ECO:0000313" key="1">
    <source>
        <dbReference type="EMBL" id="MUN62988.1"/>
    </source>
</evidence>
<evidence type="ECO:0000313" key="2">
    <source>
        <dbReference type="Proteomes" id="UP000436989"/>
    </source>
</evidence>
<dbReference type="AlphaFoldDB" id="A0A6N8GJA9"/>
<dbReference type="InterPro" id="IPR019587">
    <property type="entry name" value="Polyketide_cyclase/dehydratase"/>
</dbReference>
<protein>
    <recommendedName>
        <fullName evidence="3">SRPBCC family protein</fullName>
    </recommendedName>
</protein>
<dbReference type="Proteomes" id="UP000436989">
    <property type="component" value="Unassembled WGS sequence"/>
</dbReference>
<dbReference type="Gene3D" id="3.30.530.20">
    <property type="match status" value="1"/>
</dbReference>
<dbReference type="Pfam" id="PF10604">
    <property type="entry name" value="Polyketide_cyc2"/>
    <property type="match status" value="1"/>
</dbReference>
<evidence type="ECO:0008006" key="3">
    <source>
        <dbReference type="Google" id="ProtNLM"/>
    </source>
</evidence>
<comment type="caution">
    <text evidence="1">The sequence shown here is derived from an EMBL/GenBank/DDBJ whole genome shotgun (WGS) entry which is preliminary data.</text>
</comment>
<dbReference type="InterPro" id="IPR023393">
    <property type="entry name" value="START-like_dom_sf"/>
</dbReference>